<evidence type="ECO:0000313" key="1">
    <source>
        <dbReference type="EMBL" id="MDJ1483592.1"/>
    </source>
</evidence>
<sequence length="173" mass="19626">MEIFIVPYFNGNDTILSVIQIMHESQSFAIMIVLEQQKLLYTSKVVFRGYSAGLDFCNQLDINLGIPLLDINKLNITNRNIQDLLVDFRQRTSTEKIMDRGRFDYATVTSTESEGKSLSFIITRDEIYKTLISGTNVICVCTGPGRHLVEGDLALDGQKCRTCRKLYKCTTSH</sequence>
<proteinExistence type="predicted"/>
<reference evidence="1" key="1">
    <citation type="submission" date="2023-05" db="EMBL/GenBank/DDBJ databases">
        <authorList>
            <person name="Zhang X."/>
        </authorList>
    </citation>
    <scope>NUCLEOTIDE SEQUENCE</scope>
    <source>
        <strain evidence="1">YF14B1</strain>
    </source>
</reference>
<dbReference type="Proteomes" id="UP001241110">
    <property type="component" value="Unassembled WGS sequence"/>
</dbReference>
<evidence type="ECO:0000313" key="2">
    <source>
        <dbReference type="Proteomes" id="UP001241110"/>
    </source>
</evidence>
<organism evidence="1 2">
    <name type="scientific">Xanthocytophaga flava</name>
    <dbReference type="NCBI Taxonomy" id="3048013"/>
    <lineage>
        <taxon>Bacteria</taxon>
        <taxon>Pseudomonadati</taxon>
        <taxon>Bacteroidota</taxon>
        <taxon>Cytophagia</taxon>
        <taxon>Cytophagales</taxon>
        <taxon>Rhodocytophagaceae</taxon>
        <taxon>Xanthocytophaga</taxon>
    </lineage>
</organism>
<gene>
    <name evidence="1" type="ORF">QNI16_24045</name>
</gene>
<protein>
    <submittedName>
        <fullName evidence="1">Uncharacterized protein</fullName>
    </submittedName>
</protein>
<comment type="caution">
    <text evidence="1">The sequence shown here is derived from an EMBL/GenBank/DDBJ whole genome shotgun (WGS) entry which is preliminary data.</text>
</comment>
<name>A0AAE3QQF7_9BACT</name>
<dbReference type="AlphaFoldDB" id="A0AAE3QQF7"/>
<dbReference type="RefSeq" id="WP_313983663.1">
    <property type="nucleotide sequence ID" value="NZ_JASJOS010000011.1"/>
</dbReference>
<dbReference type="EMBL" id="JASJOS010000011">
    <property type="protein sequence ID" value="MDJ1483592.1"/>
    <property type="molecule type" value="Genomic_DNA"/>
</dbReference>
<accession>A0AAE3QQF7</accession>